<dbReference type="InParanoid" id="A0A0C3JUI5"/>
<sequence length="221" mass="24795">MWDEMEDLEDGKERLKELEDRGAILRGYKMLKHLNTRVSAMKLLDAIVQWASKQEEIQSQREIEDMDRAGIRDIIIALVGQTGTGKSSFIDSVTGNTSEGVGHDLTRCTNEIKVTKCAIDGFNVMLVDTPGFNDTKNLSEPEVLGMISNWLNTYETRPILSAILYFHRILDNRVSSSSGTPTNNLRILKKLCGENVMTRISLVTTMWDKVENKIGIQCAGI</sequence>
<dbReference type="Pfam" id="PF01926">
    <property type="entry name" value="MMR_HSR1"/>
    <property type="match status" value="1"/>
</dbReference>
<keyword evidence="3" id="KW-1185">Reference proteome</keyword>
<accession>A0A0C3JUI5</accession>
<dbReference type="Gene3D" id="3.40.50.300">
    <property type="entry name" value="P-loop containing nucleotide triphosphate hydrolases"/>
    <property type="match status" value="1"/>
</dbReference>
<gene>
    <name evidence="2" type="ORF">M404DRAFT_1003394</name>
</gene>
<dbReference type="HOGENOM" id="CLU_1251116_0_0_1"/>
<reference evidence="3" key="2">
    <citation type="submission" date="2015-01" db="EMBL/GenBank/DDBJ databases">
        <title>Evolutionary Origins and Diversification of the Mycorrhizal Mutualists.</title>
        <authorList>
            <consortium name="DOE Joint Genome Institute"/>
            <consortium name="Mycorrhizal Genomics Consortium"/>
            <person name="Kohler A."/>
            <person name="Kuo A."/>
            <person name="Nagy L.G."/>
            <person name="Floudas D."/>
            <person name="Copeland A."/>
            <person name="Barry K.W."/>
            <person name="Cichocki N."/>
            <person name="Veneault-Fourrey C."/>
            <person name="LaButti K."/>
            <person name="Lindquist E.A."/>
            <person name="Lipzen A."/>
            <person name="Lundell T."/>
            <person name="Morin E."/>
            <person name="Murat C."/>
            <person name="Riley R."/>
            <person name="Ohm R."/>
            <person name="Sun H."/>
            <person name="Tunlid A."/>
            <person name="Henrissat B."/>
            <person name="Grigoriev I.V."/>
            <person name="Hibbett D.S."/>
            <person name="Martin F."/>
        </authorList>
    </citation>
    <scope>NUCLEOTIDE SEQUENCE [LARGE SCALE GENOMIC DNA]</scope>
    <source>
        <strain evidence="3">Marx 270</strain>
    </source>
</reference>
<dbReference type="AlphaFoldDB" id="A0A0C3JUI5"/>
<dbReference type="EMBL" id="KN831991">
    <property type="protein sequence ID" value="KIO01117.1"/>
    <property type="molecule type" value="Genomic_DNA"/>
</dbReference>
<dbReference type="Proteomes" id="UP000054217">
    <property type="component" value="Unassembled WGS sequence"/>
</dbReference>
<name>A0A0C3JUI5_PISTI</name>
<protein>
    <recommendedName>
        <fullName evidence="1">G domain-containing protein</fullName>
    </recommendedName>
</protein>
<dbReference type="SUPFAM" id="SSF52540">
    <property type="entry name" value="P-loop containing nucleoside triphosphate hydrolases"/>
    <property type="match status" value="1"/>
</dbReference>
<dbReference type="STRING" id="870435.A0A0C3JUI5"/>
<reference evidence="2 3" key="1">
    <citation type="submission" date="2014-04" db="EMBL/GenBank/DDBJ databases">
        <authorList>
            <consortium name="DOE Joint Genome Institute"/>
            <person name="Kuo A."/>
            <person name="Kohler A."/>
            <person name="Costa M.D."/>
            <person name="Nagy L.G."/>
            <person name="Floudas D."/>
            <person name="Copeland A."/>
            <person name="Barry K.W."/>
            <person name="Cichocki N."/>
            <person name="Veneault-Fourrey C."/>
            <person name="LaButti K."/>
            <person name="Lindquist E.A."/>
            <person name="Lipzen A."/>
            <person name="Lundell T."/>
            <person name="Morin E."/>
            <person name="Murat C."/>
            <person name="Sun H."/>
            <person name="Tunlid A."/>
            <person name="Henrissat B."/>
            <person name="Grigoriev I.V."/>
            <person name="Hibbett D.S."/>
            <person name="Martin F."/>
            <person name="Nordberg H.P."/>
            <person name="Cantor M.N."/>
            <person name="Hua S.X."/>
        </authorList>
    </citation>
    <scope>NUCLEOTIDE SEQUENCE [LARGE SCALE GENOMIC DNA]</scope>
    <source>
        <strain evidence="2 3">Marx 270</strain>
    </source>
</reference>
<evidence type="ECO:0000313" key="2">
    <source>
        <dbReference type="EMBL" id="KIO01117.1"/>
    </source>
</evidence>
<organism evidence="2 3">
    <name type="scientific">Pisolithus tinctorius Marx 270</name>
    <dbReference type="NCBI Taxonomy" id="870435"/>
    <lineage>
        <taxon>Eukaryota</taxon>
        <taxon>Fungi</taxon>
        <taxon>Dikarya</taxon>
        <taxon>Basidiomycota</taxon>
        <taxon>Agaricomycotina</taxon>
        <taxon>Agaricomycetes</taxon>
        <taxon>Agaricomycetidae</taxon>
        <taxon>Boletales</taxon>
        <taxon>Sclerodermatineae</taxon>
        <taxon>Pisolithaceae</taxon>
        <taxon>Pisolithus</taxon>
    </lineage>
</organism>
<dbReference type="InterPro" id="IPR006073">
    <property type="entry name" value="GTP-bd"/>
</dbReference>
<feature type="domain" description="G" evidence="1">
    <location>
        <begin position="76"/>
        <end position="137"/>
    </location>
</feature>
<evidence type="ECO:0000259" key="1">
    <source>
        <dbReference type="Pfam" id="PF01926"/>
    </source>
</evidence>
<dbReference type="OrthoDB" id="8954335at2759"/>
<proteinExistence type="predicted"/>
<dbReference type="GO" id="GO:0005525">
    <property type="term" value="F:GTP binding"/>
    <property type="evidence" value="ECO:0007669"/>
    <property type="project" value="InterPro"/>
</dbReference>
<dbReference type="CDD" id="cd00882">
    <property type="entry name" value="Ras_like_GTPase"/>
    <property type="match status" value="1"/>
</dbReference>
<dbReference type="InterPro" id="IPR027417">
    <property type="entry name" value="P-loop_NTPase"/>
</dbReference>
<evidence type="ECO:0000313" key="3">
    <source>
        <dbReference type="Proteomes" id="UP000054217"/>
    </source>
</evidence>